<sequence length="154" mass="17020">MAQASLRPSKDGSYTEEDCFILTGVADDNISNESKMYVVRPYDLLDIEDLEHESLEYLAGYVVAQVKKANSCQACVEAIISSADGNKLTVLKCHNKEKPELTVPSPHVLELIEIAENYVRLNEDALIANRVPASKLQSTIQSSLYLGNCFPTCH</sequence>
<evidence type="ECO:0000313" key="1">
    <source>
        <dbReference type="EMBL" id="KAH7953260.1"/>
    </source>
</evidence>
<dbReference type="Proteomes" id="UP000821865">
    <property type="component" value="Chromosome 4"/>
</dbReference>
<gene>
    <name evidence="1" type="ORF">HPB49_006670</name>
</gene>
<comment type="caution">
    <text evidence="1">The sequence shown here is derived from an EMBL/GenBank/DDBJ whole genome shotgun (WGS) entry which is preliminary data.</text>
</comment>
<evidence type="ECO:0000313" key="2">
    <source>
        <dbReference type="Proteomes" id="UP000821865"/>
    </source>
</evidence>
<organism evidence="1 2">
    <name type="scientific">Dermacentor silvarum</name>
    <name type="common">Tick</name>
    <dbReference type="NCBI Taxonomy" id="543639"/>
    <lineage>
        <taxon>Eukaryota</taxon>
        <taxon>Metazoa</taxon>
        <taxon>Ecdysozoa</taxon>
        <taxon>Arthropoda</taxon>
        <taxon>Chelicerata</taxon>
        <taxon>Arachnida</taxon>
        <taxon>Acari</taxon>
        <taxon>Parasitiformes</taxon>
        <taxon>Ixodida</taxon>
        <taxon>Ixodoidea</taxon>
        <taxon>Ixodidae</taxon>
        <taxon>Rhipicephalinae</taxon>
        <taxon>Dermacentor</taxon>
    </lineage>
</organism>
<reference evidence="1" key="1">
    <citation type="submission" date="2020-05" db="EMBL/GenBank/DDBJ databases">
        <title>Large-scale comparative analyses of tick genomes elucidate their genetic diversity and vector capacities.</title>
        <authorList>
            <person name="Jia N."/>
            <person name="Wang J."/>
            <person name="Shi W."/>
            <person name="Du L."/>
            <person name="Sun Y."/>
            <person name="Zhan W."/>
            <person name="Jiang J."/>
            <person name="Wang Q."/>
            <person name="Zhang B."/>
            <person name="Ji P."/>
            <person name="Sakyi L.B."/>
            <person name="Cui X."/>
            <person name="Yuan T."/>
            <person name="Jiang B."/>
            <person name="Yang W."/>
            <person name="Lam T.T.-Y."/>
            <person name="Chang Q."/>
            <person name="Ding S."/>
            <person name="Wang X."/>
            <person name="Zhu J."/>
            <person name="Ruan X."/>
            <person name="Zhao L."/>
            <person name="Wei J."/>
            <person name="Que T."/>
            <person name="Du C."/>
            <person name="Cheng J."/>
            <person name="Dai P."/>
            <person name="Han X."/>
            <person name="Huang E."/>
            <person name="Gao Y."/>
            <person name="Liu J."/>
            <person name="Shao H."/>
            <person name="Ye R."/>
            <person name="Li L."/>
            <person name="Wei W."/>
            <person name="Wang X."/>
            <person name="Wang C."/>
            <person name="Yang T."/>
            <person name="Huo Q."/>
            <person name="Li W."/>
            <person name="Guo W."/>
            <person name="Chen H."/>
            <person name="Zhou L."/>
            <person name="Ni X."/>
            <person name="Tian J."/>
            <person name="Zhou Y."/>
            <person name="Sheng Y."/>
            <person name="Liu T."/>
            <person name="Pan Y."/>
            <person name="Xia L."/>
            <person name="Li J."/>
            <person name="Zhao F."/>
            <person name="Cao W."/>
        </authorList>
    </citation>
    <scope>NUCLEOTIDE SEQUENCE</scope>
    <source>
        <strain evidence="1">Dsil-2018</strain>
    </source>
</reference>
<name>A0ACB8CVM1_DERSI</name>
<accession>A0ACB8CVM1</accession>
<protein>
    <submittedName>
        <fullName evidence="1">Uncharacterized protein</fullName>
    </submittedName>
</protein>
<keyword evidence="2" id="KW-1185">Reference proteome</keyword>
<proteinExistence type="predicted"/>
<dbReference type="EMBL" id="CM023473">
    <property type="protein sequence ID" value="KAH7953260.1"/>
    <property type="molecule type" value="Genomic_DNA"/>
</dbReference>